<protein>
    <submittedName>
        <fullName evidence="2">Copia protein</fullName>
    </submittedName>
</protein>
<gene>
    <name evidence="2" type="primary">GIP_413</name>
    <name evidence="2" type="ORF">CK203_014425</name>
</gene>
<dbReference type="EMBL" id="QGNW01000016">
    <property type="protein sequence ID" value="RVX16176.1"/>
    <property type="molecule type" value="Genomic_DNA"/>
</dbReference>
<dbReference type="PANTHER" id="PTHR11439">
    <property type="entry name" value="GAG-POL-RELATED RETROTRANSPOSON"/>
    <property type="match status" value="1"/>
</dbReference>
<comment type="caution">
    <text evidence="2">The sequence shown here is derived from an EMBL/GenBank/DDBJ whole genome shotgun (WGS) entry which is preliminary data.</text>
</comment>
<dbReference type="CDD" id="cd09272">
    <property type="entry name" value="RNase_HI_RT_Ty1"/>
    <property type="match status" value="2"/>
</dbReference>
<accession>A0A438K4P6</accession>
<dbReference type="Pfam" id="PF07727">
    <property type="entry name" value="RVT_2"/>
    <property type="match status" value="1"/>
</dbReference>
<feature type="domain" description="Reverse transcriptase Ty1/copia-type" evidence="1">
    <location>
        <begin position="33"/>
        <end position="128"/>
    </location>
</feature>
<evidence type="ECO:0000313" key="3">
    <source>
        <dbReference type="Proteomes" id="UP000288805"/>
    </source>
</evidence>
<dbReference type="Proteomes" id="UP000288805">
    <property type="component" value="Unassembled WGS sequence"/>
</dbReference>
<evidence type="ECO:0000259" key="1">
    <source>
        <dbReference type="Pfam" id="PF07727"/>
    </source>
</evidence>
<dbReference type="InterPro" id="IPR013103">
    <property type="entry name" value="RVT_2"/>
</dbReference>
<proteinExistence type="predicted"/>
<sequence length="263" mass="29408">MEGCNVGGALHDRENNTWELVDRPTHKKALVSKTFAPVARLDTIRMLLALAAQMGWKIYQLDVKSIFLNGYLEEEIFVEQLEGFVVKGKEDKDIVAQSTVEAEYIAAAANQALWIRKLLTDLNMEQIGSTQVFVNNQATISIASSPVFHGRTKHFKIKFYFLREIQHDGEVTLVHCKLEVQNADILTKALPRASSDDHQNTSSYFVFMGSNIILWSSTKQKVVSCSTTESKYKVVANGAAELSWIGPLLRELNIAPTLFLAST</sequence>
<dbReference type="AlphaFoldDB" id="A0A438K4P6"/>
<name>A0A438K4P6_VITVI</name>
<dbReference type="PANTHER" id="PTHR11439:SF503">
    <property type="entry name" value="CYSTEINE-RICH RLK (RECEPTOR-LIKE PROTEIN KINASE) 8"/>
    <property type="match status" value="1"/>
</dbReference>
<organism evidence="2 3">
    <name type="scientific">Vitis vinifera</name>
    <name type="common">Grape</name>
    <dbReference type="NCBI Taxonomy" id="29760"/>
    <lineage>
        <taxon>Eukaryota</taxon>
        <taxon>Viridiplantae</taxon>
        <taxon>Streptophyta</taxon>
        <taxon>Embryophyta</taxon>
        <taxon>Tracheophyta</taxon>
        <taxon>Spermatophyta</taxon>
        <taxon>Magnoliopsida</taxon>
        <taxon>eudicotyledons</taxon>
        <taxon>Gunneridae</taxon>
        <taxon>Pentapetalae</taxon>
        <taxon>rosids</taxon>
        <taxon>Vitales</taxon>
        <taxon>Vitaceae</taxon>
        <taxon>Viteae</taxon>
        <taxon>Vitis</taxon>
    </lineage>
</organism>
<evidence type="ECO:0000313" key="2">
    <source>
        <dbReference type="EMBL" id="RVX16176.1"/>
    </source>
</evidence>
<reference evidence="2 3" key="1">
    <citation type="journal article" date="2018" name="PLoS Genet.">
        <title>Population sequencing reveals clonal diversity and ancestral inbreeding in the grapevine cultivar Chardonnay.</title>
        <authorList>
            <person name="Roach M.J."/>
            <person name="Johnson D.L."/>
            <person name="Bohlmann J."/>
            <person name="van Vuuren H.J."/>
            <person name="Jones S.J."/>
            <person name="Pretorius I.S."/>
            <person name="Schmidt S.A."/>
            <person name="Borneman A.R."/>
        </authorList>
    </citation>
    <scope>NUCLEOTIDE SEQUENCE [LARGE SCALE GENOMIC DNA]</scope>
    <source>
        <strain evidence="3">cv. Chardonnay</strain>
        <tissue evidence="2">Leaf</tissue>
    </source>
</reference>